<evidence type="ECO:0000313" key="1">
    <source>
        <dbReference type="EMBL" id="MBZ0156113.1"/>
    </source>
</evidence>
<accession>A0A953J5N3</accession>
<sequence length="55" mass="6059">MEFSDNGEGFPGGFDVHKNANIGLKIVNDMVKEDLNGSMQMSSAEGAQVRIRFRL</sequence>
<proteinExistence type="predicted"/>
<dbReference type="AlphaFoldDB" id="A0A953J5N3"/>
<dbReference type="Proteomes" id="UP000705867">
    <property type="component" value="Unassembled WGS sequence"/>
</dbReference>
<evidence type="ECO:0000313" key="2">
    <source>
        <dbReference type="Proteomes" id="UP000705867"/>
    </source>
</evidence>
<protein>
    <recommendedName>
        <fullName evidence="3">Histidine kinase/HSP90-like ATPase domain-containing protein</fullName>
    </recommendedName>
</protein>
<comment type="caution">
    <text evidence="1">The sequence shown here is derived from an EMBL/GenBank/DDBJ whole genome shotgun (WGS) entry which is preliminary data.</text>
</comment>
<gene>
    <name evidence="1" type="ORF">K8I29_07845</name>
</gene>
<reference evidence="1" key="2">
    <citation type="submission" date="2021-08" db="EMBL/GenBank/DDBJ databases">
        <authorList>
            <person name="Dalcin Martins P."/>
        </authorList>
    </citation>
    <scope>NUCLEOTIDE SEQUENCE</scope>
    <source>
        <strain evidence="1">MAG_39</strain>
    </source>
</reference>
<dbReference type="InterPro" id="IPR036890">
    <property type="entry name" value="HATPase_C_sf"/>
</dbReference>
<dbReference type="Gene3D" id="3.30.565.10">
    <property type="entry name" value="Histidine kinase-like ATPase, C-terminal domain"/>
    <property type="match status" value="1"/>
</dbReference>
<dbReference type="EMBL" id="JAIOIV010000064">
    <property type="protein sequence ID" value="MBZ0156113.1"/>
    <property type="molecule type" value="Genomic_DNA"/>
</dbReference>
<dbReference type="SUPFAM" id="SSF55874">
    <property type="entry name" value="ATPase domain of HSP90 chaperone/DNA topoisomerase II/histidine kinase"/>
    <property type="match status" value="1"/>
</dbReference>
<organism evidence="1 2">
    <name type="scientific">Candidatus Nitrobium versatile</name>
    <dbReference type="NCBI Taxonomy" id="2884831"/>
    <lineage>
        <taxon>Bacteria</taxon>
        <taxon>Pseudomonadati</taxon>
        <taxon>Nitrospirota</taxon>
        <taxon>Nitrospiria</taxon>
        <taxon>Nitrospirales</taxon>
        <taxon>Nitrospiraceae</taxon>
        <taxon>Candidatus Nitrobium</taxon>
    </lineage>
</organism>
<reference evidence="1" key="1">
    <citation type="journal article" date="2021" name="bioRxiv">
        <title>Unraveling nitrogen, sulfur and carbon metabolic pathways and microbial community transcriptional responses to substrate deprivation and toxicity stresses in a bioreactor mimicking anoxic brackish coastal sediment conditions.</title>
        <authorList>
            <person name="Martins P.D."/>
            <person name="Echeveste M.J."/>
            <person name="Arshad A."/>
            <person name="Kurth J."/>
            <person name="Ouboter H."/>
            <person name="Jetten M.S.M."/>
            <person name="Welte C.U."/>
        </authorList>
    </citation>
    <scope>NUCLEOTIDE SEQUENCE</scope>
    <source>
        <strain evidence="1">MAG_39</strain>
    </source>
</reference>
<evidence type="ECO:0008006" key="3">
    <source>
        <dbReference type="Google" id="ProtNLM"/>
    </source>
</evidence>
<name>A0A953J5N3_9BACT</name>